<proteinExistence type="predicted"/>
<sequence>MSIQPVAQHLTCVDPSHISAFDGVVASTLPGCFIKALRCHDLCTMPNTSNDYSPQPQISSPGHITWVIHPSSGPIMLNLNVCLTCASTHHNLGLPDILPLTLAQLPLESTVAPIDSNSETEPDSAAEDLIPVAKPTLPASDSATETDSGAEDYVPIVKKEPDVNQNSKNTMVLTTDLKRRRDFSVNLDEGGIQAPKRSCRSFIH</sequence>
<organism evidence="2">
    <name type="scientific">Laccaria bicolor (strain S238N-H82 / ATCC MYA-4686)</name>
    <name type="common">Bicoloured deceiver</name>
    <name type="synonym">Laccaria laccata var. bicolor</name>
    <dbReference type="NCBI Taxonomy" id="486041"/>
    <lineage>
        <taxon>Eukaryota</taxon>
        <taxon>Fungi</taxon>
        <taxon>Dikarya</taxon>
        <taxon>Basidiomycota</taxon>
        <taxon>Agaricomycotina</taxon>
        <taxon>Agaricomycetes</taxon>
        <taxon>Agaricomycetidae</taxon>
        <taxon>Agaricales</taxon>
        <taxon>Agaricineae</taxon>
        <taxon>Hydnangiaceae</taxon>
        <taxon>Laccaria</taxon>
    </lineage>
</organism>
<keyword evidence="2" id="KW-1185">Reference proteome</keyword>
<dbReference type="InParanoid" id="B0DYU1"/>
<reference evidence="1 2" key="1">
    <citation type="journal article" date="2008" name="Nature">
        <title>The genome of Laccaria bicolor provides insights into mycorrhizal symbiosis.</title>
        <authorList>
            <person name="Martin F."/>
            <person name="Aerts A."/>
            <person name="Ahren D."/>
            <person name="Brun A."/>
            <person name="Danchin E.G.J."/>
            <person name="Duchaussoy F."/>
            <person name="Gibon J."/>
            <person name="Kohler A."/>
            <person name="Lindquist E."/>
            <person name="Pereda V."/>
            <person name="Salamov A."/>
            <person name="Shapiro H.J."/>
            <person name="Wuyts J."/>
            <person name="Blaudez D."/>
            <person name="Buee M."/>
            <person name="Brokstein P."/>
            <person name="Canbaeck B."/>
            <person name="Cohen D."/>
            <person name="Courty P.E."/>
            <person name="Coutinho P.M."/>
            <person name="Delaruelle C."/>
            <person name="Detter J.C."/>
            <person name="Deveau A."/>
            <person name="DiFazio S."/>
            <person name="Duplessis S."/>
            <person name="Fraissinet-Tachet L."/>
            <person name="Lucic E."/>
            <person name="Frey-Klett P."/>
            <person name="Fourrey C."/>
            <person name="Feussner I."/>
            <person name="Gay G."/>
            <person name="Grimwood J."/>
            <person name="Hoegger P.J."/>
            <person name="Jain P."/>
            <person name="Kilaru S."/>
            <person name="Labbe J."/>
            <person name="Lin Y.C."/>
            <person name="Legue V."/>
            <person name="Le Tacon F."/>
            <person name="Marmeisse R."/>
            <person name="Melayah D."/>
            <person name="Montanini B."/>
            <person name="Muratet M."/>
            <person name="Nehls U."/>
            <person name="Niculita-Hirzel H."/>
            <person name="Oudot-Le Secq M.P."/>
            <person name="Peter M."/>
            <person name="Quesneville H."/>
            <person name="Rajashekar B."/>
            <person name="Reich M."/>
            <person name="Rouhier N."/>
            <person name="Schmutz J."/>
            <person name="Yin T."/>
            <person name="Chalot M."/>
            <person name="Henrissat B."/>
            <person name="Kuees U."/>
            <person name="Lucas S."/>
            <person name="Van de Peer Y."/>
            <person name="Podila G.K."/>
            <person name="Polle A."/>
            <person name="Pukkila P.J."/>
            <person name="Richardson P.M."/>
            <person name="Rouze P."/>
            <person name="Sanders I.R."/>
            <person name="Stajich J.E."/>
            <person name="Tunlid A."/>
            <person name="Tuskan G."/>
            <person name="Grigoriev I.V."/>
        </authorList>
    </citation>
    <scope>NUCLEOTIDE SEQUENCE [LARGE SCALE GENOMIC DNA]</scope>
    <source>
        <strain evidence="2">S238N-H82 / ATCC MYA-4686</strain>
    </source>
</reference>
<dbReference type="RefSeq" id="XP_001889141.1">
    <property type="nucleotide sequence ID" value="XM_001889106.1"/>
</dbReference>
<accession>B0DYU1</accession>
<dbReference type="Proteomes" id="UP000001194">
    <property type="component" value="Unassembled WGS sequence"/>
</dbReference>
<dbReference type="GeneID" id="6084794"/>
<protein>
    <submittedName>
        <fullName evidence="1">Predicted protein</fullName>
    </submittedName>
</protein>
<dbReference type="KEGG" id="lbc:LACBIDRAFT_314574"/>
<gene>
    <name evidence="1" type="ORF">LACBIDRAFT_314574</name>
</gene>
<dbReference type="EMBL" id="DS547152">
    <property type="protein sequence ID" value="EDR00232.1"/>
    <property type="molecule type" value="Genomic_DNA"/>
</dbReference>
<name>B0DYU1_LACBS</name>
<dbReference type="HOGENOM" id="CLU_116386_0_0_1"/>
<dbReference type="AlphaFoldDB" id="B0DYU1"/>
<evidence type="ECO:0000313" key="2">
    <source>
        <dbReference type="Proteomes" id="UP000001194"/>
    </source>
</evidence>
<evidence type="ECO:0000313" key="1">
    <source>
        <dbReference type="EMBL" id="EDR00232.1"/>
    </source>
</evidence>